<reference evidence="1 2" key="1">
    <citation type="journal article" date="2016" name="Mol. Biol. Evol.">
        <title>Comparative Genomics of Early-Diverging Mushroom-Forming Fungi Provides Insights into the Origins of Lignocellulose Decay Capabilities.</title>
        <authorList>
            <person name="Nagy L.G."/>
            <person name="Riley R."/>
            <person name="Tritt A."/>
            <person name="Adam C."/>
            <person name="Daum C."/>
            <person name="Floudas D."/>
            <person name="Sun H."/>
            <person name="Yadav J.S."/>
            <person name="Pangilinan J."/>
            <person name="Larsson K.H."/>
            <person name="Matsuura K."/>
            <person name="Barry K."/>
            <person name="Labutti K."/>
            <person name="Kuo R."/>
            <person name="Ohm R.A."/>
            <person name="Bhattacharya S.S."/>
            <person name="Shirouzu T."/>
            <person name="Yoshinaga Y."/>
            <person name="Martin F.M."/>
            <person name="Grigoriev I.V."/>
            <person name="Hibbett D.S."/>
        </authorList>
    </citation>
    <scope>NUCLEOTIDE SEQUENCE [LARGE SCALE GENOMIC DNA]</scope>
    <source>
        <strain evidence="1 2">HHB12029</strain>
    </source>
</reference>
<dbReference type="AlphaFoldDB" id="A0A165KT42"/>
<accession>A0A165KT42</accession>
<evidence type="ECO:0008006" key="3">
    <source>
        <dbReference type="Google" id="ProtNLM"/>
    </source>
</evidence>
<organism evidence="1 2">
    <name type="scientific">Exidia glandulosa HHB12029</name>
    <dbReference type="NCBI Taxonomy" id="1314781"/>
    <lineage>
        <taxon>Eukaryota</taxon>
        <taxon>Fungi</taxon>
        <taxon>Dikarya</taxon>
        <taxon>Basidiomycota</taxon>
        <taxon>Agaricomycotina</taxon>
        <taxon>Agaricomycetes</taxon>
        <taxon>Auriculariales</taxon>
        <taxon>Exidiaceae</taxon>
        <taxon>Exidia</taxon>
    </lineage>
</organism>
<proteinExistence type="predicted"/>
<evidence type="ECO:0000313" key="1">
    <source>
        <dbReference type="EMBL" id="KZV96842.1"/>
    </source>
</evidence>
<gene>
    <name evidence="1" type="ORF">EXIGLDRAFT_833267</name>
</gene>
<name>A0A165KT42_EXIGL</name>
<dbReference type="CDD" id="cd10170">
    <property type="entry name" value="ASKHA_NBD_HSP70"/>
    <property type="match status" value="1"/>
</dbReference>
<dbReference type="OrthoDB" id="2963168at2759"/>
<dbReference type="SUPFAM" id="SSF53067">
    <property type="entry name" value="Actin-like ATPase domain"/>
    <property type="match status" value="2"/>
</dbReference>
<dbReference type="InParanoid" id="A0A165KT42"/>
<dbReference type="PANTHER" id="PTHR14187:SF5">
    <property type="entry name" value="HEAT SHOCK 70 KDA PROTEIN 12A"/>
    <property type="match status" value="1"/>
</dbReference>
<sequence>MSEQPYNDVEKIVFAFDCGTTMTAISFAHLLPGQVPEVHFVNRWPSQEDAAGNCKVPTVVRYNASGTAVSFGAAAVDNDAAADEDDDDESETNLAYWFKLLLHPTEMRDANKLDVPPLPPNVTLRKVYADFLRFAFTHARDSFIRNNPDGAALWARLGNTFELVYAIPNGWGGTQQSFIREALVAANVFPATFSPNRLAFVSEAEASAHFALEHMGIAHWLKVGSVFAVLDAGGSTVDTTIYRCTAVAPKVRLEEVTSSECVQAGSVCVDIAFGGILHELLAGSRVGADEYYVGEMLKTFESKTKRKFTGQEDQAIIQFGPPSVNDKPRGIRMGRLTVATKDMQRAFDPSVSAIVESVQRAVKRARVSCDTFLLVGGFAESPYLRDALQRGLKMHGIQLVFSDEPTKKAAAEGACLWHVKSYVSARAARYTYGVRCAKIYNGLSPVHYERRHLTHVDAAGDVLLPGFLDVLNAVLDNDSSVSRAYCRVSPRQFTAKDLQDFEVEILYTSDQNPGHWADTIDGGCIPGLSVACKISANLSGLLDAKELRVTPNGRPYWQMSFMVEMFFGQTALKAGLVWEEKGVTKRGPVTIIANSVV</sequence>
<dbReference type="Gene3D" id="3.90.640.10">
    <property type="entry name" value="Actin, Chain A, domain 4"/>
    <property type="match status" value="1"/>
</dbReference>
<keyword evidence="2" id="KW-1185">Reference proteome</keyword>
<evidence type="ECO:0000313" key="2">
    <source>
        <dbReference type="Proteomes" id="UP000077266"/>
    </source>
</evidence>
<dbReference type="EMBL" id="KV425937">
    <property type="protein sequence ID" value="KZV96842.1"/>
    <property type="molecule type" value="Genomic_DNA"/>
</dbReference>
<dbReference type="PANTHER" id="PTHR14187">
    <property type="entry name" value="ALPHA KINASE/ELONGATION FACTOR 2 KINASE"/>
    <property type="match status" value="1"/>
</dbReference>
<dbReference type="Proteomes" id="UP000077266">
    <property type="component" value="Unassembled WGS sequence"/>
</dbReference>
<dbReference type="STRING" id="1314781.A0A165KT42"/>
<protein>
    <recommendedName>
        <fullName evidence="3">Actin-like ATPase domain-containing protein</fullName>
    </recommendedName>
</protein>
<dbReference type="Gene3D" id="3.30.420.40">
    <property type="match status" value="2"/>
</dbReference>
<dbReference type="InterPro" id="IPR043129">
    <property type="entry name" value="ATPase_NBD"/>
</dbReference>